<reference evidence="1 2" key="1">
    <citation type="submission" date="2021-08" db="EMBL/GenBank/DDBJ databases">
        <authorList>
            <person name="Peeters C."/>
        </authorList>
    </citation>
    <scope>NUCLEOTIDE SEQUENCE [LARGE SCALE GENOMIC DNA]</scope>
    <source>
        <strain evidence="1 2">LMG 23994</strain>
    </source>
</reference>
<protein>
    <submittedName>
        <fullName evidence="1">Uncharacterized protein</fullName>
    </submittedName>
</protein>
<comment type="caution">
    <text evidence="1">The sequence shown here is derived from an EMBL/GenBank/DDBJ whole genome shotgun (WGS) entry which is preliminary data.</text>
</comment>
<evidence type="ECO:0000313" key="1">
    <source>
        <dbReference type="EMBL" id="CAG9185608.1"/>
    </source>
</evidence>
<gene>
    <name evidence="1" type="ORF">LMG23994_05810</name>
</gene>
<name>A0ABM8XYU9_9BURK</name>
<keyword evidence="2" id="KW-1185">Reference proteome</keyword>
<evidence type="ECO:0000313" key="2">
    <source>
        <dbReference type="Proteomes" id="UP000701702"/>
    </source>
</evidence>
<sequence length="34" mass="3460">MSQAEGALSLFDNGGMDKLDALPRIGKGIARAVG</sequence>
<proteinExistence type="predicted"/>
<dbReference type="Proteomes" id="UP000701702">
    <property type="component" value="Unassembled WGS sequence"/>
</dbReference>
<dbReference type="EMBL" id="CAJZAF010000043">
    <property type="protein sequence ID" value="CAG9185608.1"/>
    <property type="molecule type" value="Genomic_DNA"/>
</dbReference>
<accession>A0ABM8XYU9</accession>
<organism evidence="1 2">
    <name type="scientific">Cupriavidus pinatubonensis</name>
    <dbReference type="NCBI Taxonomy" id="248026"/>
    <lineage>
        <taxon>Bacteria</taxon>
        <taxon>Pseudomonadati</taxon>
        <taxon>Pseudomonadota</taxon>
        <taxon>Betaproteobacteria</taxon>
        <taxon>Burkholderiales</taxon>
        <taxon>Burkholderiaceae</taxon>
        <taxon>Cupriavidus</taxon>
    </lineage>
</organism>